<dbReference type="InterPro" id="IPR051781">
    <property type="entry name" value="Metallo-dep_Hydrolase"/>
</dbReference>
<feature type="chain" id="PRO_5032537746" evidence="1">
    <location>
        <begin position="23"/>
        <end position="400"/>
    </location>
</feature>
<dbReference type="GO" id="GO:0016810">
    <property type="term" value="F:hydrolase activity, acting on carbon-nitrogen (but not peptide) bonds"/>
    <property type="evidence" value="ECO:0007669"/>
    <property type="project" value="InterPro"/>
</dbReference>
<feature type="signal peptide" evidence="1">
    <location>
        <begin position="1"/>
        <end position="22"/>
    </location>
</feature>
<evidence type="ECO:0000313" key="4">
    <source>
        <dbReference type="Proteomes" id="UP000593892"/>
    </source>
</evidence>
<dbReference type="Gene3D" id="3.20.20.140">
    <property type="entry name" value="Metal-dependent hydrolases"/>
    <property type="match status" value="1"/>
</dbReference>
<dbReference type="Proteomes" id="UP000593892">
    <property type="component" value="Chromosome"/>
</dbReference>
<sequence>MRGGALKRILVLLAALAPMASAQIAIQGETVYTMAGAPLKNAVVLVRDGKIERVTAGTAPAGYQVIKAKVVTPGLIDAHAVLGLSGYLNQPQDQDQIENSAPMQPELRAIDAFDPKERLIEWVRGLGVTTIHTGHGQGILISGQTMIIKTNAETADQAMVPAAMIAATLGNDARAGQGKSPGTRSKMIAMLRAELIKAQEAAKKASDKDKKDTARDLRLEAFVKLINREMPLLITVHKDNDILTALRLAKEFNLKVVLDGVADAPEVLAQIKASGYPVILHPTMQRSSGDAENLSMETASKLAAAGVPFALQSGFEGYVPKTRVVLWEAALAAANGLAFDKALGSITIDAARLLGVEKRVGSLEAGKDADVALYDGDPFEYTTHCVGVLIDGKVVSDTVR</sequence>
<accession>A0A7S7NUJ8</accession>
<dbReference type="Pfam" id="PF07969">
    <property type="entry name" value="Amidohydro_3"/>
    <property type="match status" value="1"/>
</dbReference>
<feature type="domain" description="Amidohydrolase 3" evidence="2">
    <location>
        <begin position="333"/>
        <end position="395"/>
    </location>
</feature>
<dbReference type="PANTHER" id="PTHR43135">
    <property type="entry name" value="ALPHA-D-RIBOSE 1-METHYLPHOSPHONATE 5-TRIPHOSPHATE DIPHOSPHATASE"/>
    <property type="match status" value="1"/>
</dbReference>
<keyword evidence="4" id="KW-1185">Reference proteome</keyword>
<dbReference type="AlphaFoldDB" id="A0A7S7NUJ8"/>
<dbReference type="InterPro" id="IPR011059">
    <property type="entry name" value="Metal-dep_hydrolase_composite"/>
</dbReference>
<evidence type="ECO:0000256" key="1">
    <source>
        <dbReference type="SAM" id="SignalP"/>
    </source>
</evidence>
<organism evidence="3 4">
    <name type="scientific">Paludibaculum fermentans</name>
    <dbReference type="NCBI Taxonomy" id="1473598"/>
    <lineage>
        <taxon>Bacteria</taxon>
        <taxon>Pseudomonadati</taxon>
        <taxon>Acidobacteriota</taxon>
        <taxon>Terriglobia</taxon>
        <taxon>Bryobacterales</taxon>
        <taxon>Bryobacteraceae</taxon>
        <taxon>Paludibaculum</taxon>
    </lineage>
</organism>
<keyword evidence="3" id="KW-0378">Hydrolase</keyword>
<evidence type="ECO:0000259" key="2">
    <source>
        <dbReference type="Pfam" id="PF07969"/>
    </source>
</evidence>
<dbReference type="SUPFAM" id="SSF51556">
    <property type="entry name" value="Metallo-dependent hydrolases"/>
    <property type="match status" value="1"/>
</dbReference>
<evidence type="ECO:0000313" key="3">
    <source>
        <dbReference type="EMBL" id="QOY90092.1"/>
    </source>
</evidence>
<dbReference type="PANTHER" id="PTHR43135:SF3">
    <property type="entry name" value="ALPHA-D-RIBOSE 1-METHYLPHOSPHONATE 5-TRIPHOSPHATE DIPHOSPHATASE"/>
    <property type="match status" value="1"/>
</dbReference>
<gene>
    <name evidence="3" type="ORF">IRI77_09100</name>
</gene>
<dbReference type="InterPro" id="IPR013108">
    <property type="entry name" value="Amidohydro_3"/>
</dbReference>
<keyword evidence="1" id="KW-0732">Signal</keyword>
<protein>
    <submittedName>
        <fullName evidence="3">Amidohydrolase family protein</fullName>
    </submittedName>
</protein>
<dbReference type="EMBL" id="CP063849">
    <property type="protein sequence ID" value="QOY90092.1"/>
    <property type="molecule type" value="Genomic_DNA"/>
</dbReference>
<reference evidence="3 4" key="1">
    <citation type="submission" date="2020-10" db="EMBL/GenBank/DDBJ databases">
        <title>Complete genome sequence of Paludibaculum fermentans P105T, a facultatively anaerobic acidobacterium capable of dissimilatory Fe(III) reduction.</title>
        <authorList>
            <person name="Dedysh S.N."/>
            <person name="Beletsky A.V."/>
            <person name="Kulichevskaya I.S."/>
            <person name="Mardanov A.V."/>
            <person name="Ravin N.V."/>
        </authorList>
    </citation>
    <scope>NUCLEOTIDE SEQUENCE [LARGE SCALE GENOMIC DNA]</scope>
    <source>
        <strain evidence="3 4">P105</strain>
    </source>
</reference>
<dbReference type="InterPro" id="IPR032466">
    <property type="entry name" value="Metal_Hydrolase"/>
</dbReference>
<name>A0A7S7NUJ8_PALFE</name>
<proteinExistence type="predicted"/>
<dbReference type="SUPFAM" id="SSF51338">
    <property type="entry name" value="Composite domain of metallo-dependent hydrolases"/>
    <property type="match status" value="1"/>
</dbReference>
<dbReference type="KEGG" id="pfer:IRI77_09100"/>